<feature type="transmembrane region" description="Helical" evidence="8">
    <location>
        <begin position="48"/>
        <end position="67"/>
    </location>
</feature>
<feature type="transmembrane region" description="Helical" evidence="8">
    <location>
        <begin position="111"/>
        <end position="132"/>
    </location>
</feature>
<evidence type="ECO:0000256" key="4">
    <source>
        <dbReference type="ARBA" id="ARBA00022475"/>
    </source>
</evidence>
<dbReference type="Gene3D" id="1.20.1530.20">
    <property type="match status" value="1"/>
</dbReference>
<dbReference type="RefSeq" id="WP_069117373.1">
    <property type="nucleotide sequence ID" value="NZ_CP017015.1"/>
</dbReference>
<evidence type="ECO:0000256" key="5">
    <source>
        <dbReference type="ARBA" id="ARBA00022692"/>
    </source>
</evidence>
<evidence type="ECO:0000256" key="1">
    <source>
        <dbReference type="ARBA" id="ARBA00004651"/>
    </source>
</evidence>
<protein>
    <submittedName>
        <fullName evidence="9">Malate permease</fullName>
    </submittedName>
</protein>
<sequence length="379" mass="41725">MYASISDALISTLKSWSMWSPIIATIAVIFLGYLLAYKKIFKQEWEKVMIKIVMVVGLPALALKGFLNDASLESLKSEMAVLLTGFAFYAIMIFISKYFFLKKEKDIQDTLAMCIALASTTFFGIPVVTALYSDSSTSANIFNIPYRVFLYSFAFIIMSKKTMATTVKKAKSEMTEVELLEAKKIKKQTLKNIFVNPILIATFVGFIIWATQLIPGINCVPPYDGKGQNFSPLRVDKLLPPIDKILVTLQAICTPLAWLAIGMTMNKGNLKEAMKDKMLWYASVVKVVVAPTIILLMIIGVASLGHYTNSFSFKMTSMAAMVIMTAAPPANVVVAYSISYNKAPEVASNLTTLSTLLSIVTLPLWVIVATAVGSLPMFV</sequence>
<reference evidence="9 10" key="1">
    <citation type="submission" date="2016-08" db="EMBL/GenBank/DDBJ databases">
        <title>Complete genome sequence of Spiroplasma helicoides TABS-2 (DSM 22551).</title>
        <authorList>
            <person name="Shen W.-Y."/>
            <person name="Lo W.-S."/>
            <person name="Lai Y.-C."/>
            <person name="Kuo C.-H."/>
        </authorList>
    </citation>
    <scope>NUCLEOTIDE SEQUENCE [LARGE SCALE GENOMIC DNA]</scope>
    <source>
        <strain evidence="9 10">TABS-2</strain>
    </source>
</reference>
<dbReference type="InterPro" id="IPR004776">
    <property type="entry name" value="Mem_transp_PIN-like"/>
</dbReference>
<dbReference type="Proteomes" id="UP000094378">
    <property type="component" value="Chromosome"/>
</dbReference>
<keyword evidence="6 8" id="KW-1133">Transmembrane helix</keyword>
<dbReference type="OrthoDB" id="401182at2"/>
<evidence type="ECO:0000313" key="10">
    <source>
        <dbReference type="Proteomes" id="UP000094378"/>
    </source>
</evidence>
<evidence type="ECO:0000313" key="9">
    <source>
        <dbReference type="EMBL" id="AOG60997.1"/>
    </source>
</evidence>
<evidence type="ECO:0000256" key="8">
    <source>
        <dbReference type="SAM" id="Phobius"/>
    </source>
</evidence>
<evidence type="ECO:0000256" key="7">
    <source>
        <dbReference type="ARBA" id="ARBA00023136"/>
    </source>
</evidence>
<keyword evidence="10" id="KW-1185">Reference proteome</keyword>
<dbReference type="PANTHER" id="PTHR36838">
    <property type="entry name" value="AUXIN EFFLUX CARRIER FAMILY PROTEIN"/>
    <property type="match status" value="1"/>
</dbReference>
<dbReference type="STRING" id="216938.SHELI_v1c10500"/>
<organism evidence="9 10">
    <name type="scientific">Spiroplasma helicoides</name>
    <dbReference type="NCBI Taxonomy" id="216938"/>
    <lineage>
        <taxon>Bacteria</taxon>
        <taxon>Bacillati</taxon>
        <taxon>Mycoplasmatota</taxon>
        <taxon>Mollicutes</taxon>
        <taxon>Entomoplasmatales</taxon>
        <taxon>Spiroplasmataceae</taxon>
        <taxon>Spiroplasma</taxon>
    </lineage>
</organism>
<evidence type="ECO:0000256" key="3">
    <source>
        <dbReference type="ARBA" id="ARBA00022448"/>
    </source>
</evidence>
<keyword evidence="3" id="KW-0813">Transport</keyword>
<comment type="subcellular location">
    <subcellularLocation>
        <location evidence="1">Cell membrane</location>
        <topology evidence="1">Multi-pass membrane protein</topology>
    </subcellularLocation>
</comment>
<proteinExistence type="inferred from homology"/>
<comment type="similarity">
    <text evidence="2">Belongs to the auxin efflux carrier (TC 2.A.69) family.</text>
</comment>
<dbReference type="EMBL" id="CP017015">
    <property type="protein sequence ID" value="AOG60997.1"/>
    <property type="molecule type" value="Genomic_DNA"/>
</dbReference>
<feature type="transmembrane region" description="Helical" evidence="8">
    <location>
        <begin position="144"/>
        <end position="159"/>
    </location>
</feature>
<feature type="transmembrane region" description="Helical" evidence="8">
    <location>
        <begin position="245"/>
        <end position="266"/>
    </location>
</feature>
<dbReference type="PANTHER" id="PTHR36838:SF3">
    <property type="entry name" value="TRANSPORTER AUXIN EFFLUX CARRIER EC FAMILY"/>
    <property type="match status" value="1"/>
</dbReference>
<keyword evidence="4" id="KW-1003">Cell membrane</keyword>
<feature type="transmembrane region" description="Helical" evidence="8">
    <location>
        <begin position="317"/>
        <end position="338"/>
    </location>
</feature>
<feature type="transmembrane region" description="Helical" evidence="8">
    <location>
        <begin position="278"/>
        <end position="305"/>
    </location>
</feature>
<dbReference type="InterPro" id="IPR038770">
    <property type="entry name" value="Na+/solute_symporter_sf"/>
</dbReference>
<keyword evidence="7 8" id="KW-0472">Membrane</keyword>
<gene>
    <name evidence="9" type="ORF">SHELI_v1c10500</name>
</gene>
<name>A0A1B3SM54_9MOLU</name>
<feature type="transmembrane region" description="Helical" evidence="8">
    <location>
        <begin position="350"/>
        <end position="372"/>
    </location>
</feature>
<dbReference type="KEGG" id="shj:SHELI_v1c10500"/>
<evidence type="ECO:0000256" key="6">
    <source>
        <dbReference type="ARBA" id="ARBA00022989"/>
    </source>
</evidence>
<dbReference type="GO" id="GO:0005886">
    <property type="term" value="C:plasma membrane"/>
    <property type="evidence" value="ECO:0007669"/>
    <property type="project" value="UniProtKB-SubCell"/>
</dbReference>
<feature type="transmembrane region" description="Helical" evidence="8">
    <location>
        <begin position="79"/>
        <end position="99"/>
    </location>
</feature>
<feature type="transmembrane region" description="Helical" evidence="8">
    <location>
        <begin position="193"/>
        <end position="214"/>
    </location>
</feature>
<keyword evidence="5 8" id="KW-0812">Transmembrane</keyword>
<feature type="transmembrane region" description="Helical" evidence="8">
    <location>
        <begin position="16"/>
        <end position="36"/>
    </location>
</feature>
<dbReference type="AlphaFoldDB" id="A0A1B3SM54"/>
<dbReference type="PATRIC" id="fig|216938.3.peg.1069"/>
<dbReference type="Pfam" id="PF03547">
    <property type="entry name" value="Mem_trans"/>
    <property type="match status" value="1"/>
</dbReference>
<accession>A0A1B3SM54</accession>
<dbReference type="GO" id="GO:0055085">
    <property type="term" value="P:transmembrane transport"/>
    <property type="evidence" value="ECO:0007669"/>
    <property type="project" value="InterPro"/>
</dbReference>
<evidence type="ECO:0000256" key="2">
    <source>
        <dbReference type="ARBA" id="ARBA00010145"/>
    </source>
</evidence>